<evidence type="ECO:0000256" key="1">
    <source>
        <dbReference type="ARBA" id="ARBA00004496"/>
    </source>
</evidence>
<dbReference type="InterPro" id="IPR036118">
    <property type="entry name" value="UreE_N_sf"/>
</dbReference>
<evidence type="ECO:0000259" key="6">
    <source>
        <dbReference type="SMART" id="SM00988"/>
    </source>
</evidence>
<dbReference type="GO" id="GO:0016151">
    <property type="term" value="F:nickel cation binding"/>
    <property type="evidence" value="ECO:0007669"/>
    <property type="project" value="InterPro"/>
</dbReference>
<comment type="subcellular location">
    <subcellularLocation>
        <location evidence="1">Cytoplasm</location>
    </subcellularLocation>
</comment>
<dbReference type="InterPro" id="IPR038277">
    <property type="entry name" value="UreF_sf"/>
</dbReference>
<keyword evidence="2" id="KW-0963">Cytoplasm</keyword>
<protein>
    <submittedName>
        <fullName evidence="7">Urease accessory protein UreE</fullName>
    </submittedName>
</protein>
<dbReference type="SMART" id="SM00988">
    <property type="entry name" value="UreE_N"/>
    <property type="match status" value="1"/>
</dbReference>
<dbReference type="GO" id="GO:0005737">
    <property type="term" value="C:cytoplasm"/>
    <property type="evidence" value="ECO:0007669"/>
    <property type="project" value="UniProtKB-SubCell"/>
</dbReference>
<comment type="caution">
    <text evidence="7">The sequence shown here is derived from an EMBL/GenBank/DDBJ whole genome shotgun (WGS) entry which is preliminary data.</text>
</comment>
<dbReference type="InterPro" id="IPR004029">
    <property type="entry name" value="UreE_N"/>
</dbReference>
<evidence type="ECO:0000313" key="8">
    <source>
        <dbReference type="Proteomes" id="UP000018849"/>
    </source>
</evidence>
<dbReference type="Proteomes" id="UP000018849">
    <property type="component" value="Unassembled WGS sequence"/>
</dbReference>
<dbReference type="EMBL" id="AOKF01002569">
    <property type="protein sequence ID" value="EPN48090.1"/>
    <property type="molecule type" value="Genomic_DNA"/>
</dbReference>
<dbReference type="SUPFAM" id="SSF69287">
    <property type="entry name" value="Urease metallochaperone UreE, N-terminal domain"/>
    <property type="match status" value="1"/>
</dbReference>
<keyword evidence="4" id="KW-0143">Chaperone</keyword>
<reference evidence="7 8" key="1">
    <citation type="journal article" date="2013" name="PLoS Pathog.">
        <title>Genomic analysis of the Kiwifruit pathogen Pseudomonas syringae pv. actinidiae provides insight into the origins of an emergent plant disease.</title>
        <authorList>
            <person name="McCann H.C."/>
            <person name="Rikkerink E.H."/>
            <person name="Bertels F."/>
            <person name="Fiers M."/>
            <person name="Lu A."/>
            <person name="Rees-George J."/>
            <person name="Andersen M.T."/>
            <person name="Gleave A.P."/>
            <person name="Haubold B."/>
            <person name="Wohlers M.W."/>
            <person name="Guttman D.S."/>
            <person name="Wang P.W."/>
            <person name="Straub C."/>
            <person name="Vanneste J.L."/>
            <person name="Rainey P.B."/>
            <person name="Templeton M.D."/>
        </authorList>
    </citation>
    <scope>NUCLEOTIDE SEQUENCE [LARGE SCALE GENOMIC DNA]</scope>
    <source>
        <strain evidence="7 8">ICMP 19096</strain>
    </source>
</reference>
<feature type="region of interest" description="Disordered" evidence="5">
    <location>
        <begin position="133"/>
        <end position="153"/>
    </location>
</feature>
<keyword evidence="3" id="KW-0533">Nickel</keyword>
<dbReference type="InterPro" id="IPR012406">
    <property type="entry name" value="UreE"/>
</dbReference>
<dbReference type="Gene3D" id="1.10.4190.10">
    <property type="entry name" value="Urease accessory protein UreF"/>
    <property type="match status" value="1"/>
</dbReference>
<dbReference type="CDD" id="cd00571">
    <property type="entry name" value="UreE"/>
    <property type="match status" value="1"/>
</dbReference>
<accession>A0A656JRS5</accession>
<dbReference type="AlphaFoldDB" id="A0A656JRS5"/>
<dbReference type="NCBIfam" id="NF009751">
    <property type="entry name" value="PRK13261.1-1"/>
    <property type="match status" value="1"/>
</dbReference>
<dbReference type="GO" id="GO:0019627">
    <property type="term" value="P:urea metabolic process"/>
    <property type="evidence" value="ECO:0007669"/>
    <property type="project" value="InterPro"/>
</dbReference>
<dbReference type="SUPFAM" id="SSF69737">
    <property type="entry name" value="Urease metallochaperone UreE, C-terminal domain"/>
    <property type="match status" value="1"/>
</dbReference>
<organism evidence="7 8">
    <name type="scientific">Pseudomonas syringae pv. actinidiae ICMP 19096</name>
    <dbReference type="NCBI Taxonomy" id="1194405"/>
    <lineage>
        <taxon>Bacteria</taxon>
        <taxon>Pseudomonadati</taxon>
        <taxon>Pseudomonadota</taxon>
        <taxon>Gammaproteobacteria</taxon>
        <taxon>Pseudomonadales</taxon>
        <taxon>Pseudomonadaceae</taxon>
        <taxon>Pseudomonas</taxon>
        <taxon>Pseudomonas syringae</taxon>
    </lineage>
</organism>
<dbReference type="HAMAP" id="MF_00822">
    <property type="entry name" value="UreE"/>
    <property type="match status" value="1"/>
</dbReference>
<evidence type="ECO:0000256" key="3">
    <source>
        <dbReference type="ARBA" id="ARBA00022596"/>
    </source>
</evidence>
<proteinExistence type="inferred from homology"/>
<evidence type="ECO:0000256" key="5">
    <source>
        <dbReference type="SAM" id="MobiDB-lite"/>
    </source>
</evidence>
<dbReference type="Gene3D" id="2.60.260.20">
    <property type="entry name" value="Urease metallochaperone UreE, N-terminal domain"/>
    <property type="match status" value="1"/>
</dbReference>
<feature type="non-terminal residue" evidence="7">
    <location>
        <position position="214"/>
    </location>
</feature>
<evidence type="ECO:0000256" key="2">
    <source>
        <dbReference type="ARBA" id="ARBA00022490"/>
    </source>
</evidence>
<feature type="domain" description="UreE urease accessory N-terminal" evidence="6">
    <location>
        <begin position="1"/>
        <end position="65"/>
    </location>
</feature>
<dbReference type="InterPro" id="IPR007864">
    <property type="entry name" value="UreE_C_dom"/>
</dbReference>
<evidence type="ECO:0000313" key="7">
    <source>
        <dbReference type="EMBL" id="EPN48090.1"/>
    </source>
</evidence>
<sequence>MLVIHNRIEPQAEWAAELHLNFEARSKSRLRCFSAENEDVGLFLQRGQSPLRDGEFLRAEDGRVVRVCARPEKLMHVTCSSTFELTRAAYHLGNRHVALQVGDGWLRLLDDYVLKAMLDQLGATTEAIEAPFQPEHGAYGGGHHHSRAGEEDFNYPPRMHQFGGGYSYSQGLEMAVEHAIVTDPQTAGRWIGDQLLLNLARFEAPLLLAHCEAA</sequence>
<dbReference type="Pfam" id="PF02814">
    <property type="entry name" value="UreE_N"/>
    <property type="match status" value="1"/>
</dbReference>
<dbReference type="Gene3D" id="3.30.70.790">
    <property type="entry name" value="UreE, C-terminal domain"/>
    <property type="match status" value="1"/>
</dbReference>
<evidence type="ECO:0000256" key="4">
    <source>
        <dbReference type="ARBA" id="ARBA00023186"/>
    </source>
</evidence>
<dbReference type="GO" id="GO:0065003">
    <property type="term" value="P:protein-containing complex assembly"/>
    <property type="evidence" value="ECO:0007669"/>
    <property type="project" value="InterPro"/>
</dbReference>
<dbReference type="GO" id="GO:0006457">
    <property type="term" value="P:protein folding"/>
    <property type="evidence" value="ECO:0007669"/>
    <property type="project" value="InterPro"/>
</dbReference>
<dbReference type="Pfam" id="PF05194">
    <property type="entry name" value="UreE_C"/>
    <property type="match status" value="1"/>
</dbReference>
<gene>
    <name evidence="7" type="primary">ureE</name>
    <name evidence="7" type="ORF">A245_30311</name>
</gene>
<dbReference type="NCBIfam" id="NF009753">
    <property type="entry name" value="PRK13261.1-5"/>
    <property type="match status" value="1"/>
</dbReference>
<name>A0A656JRS5_PSESF</name>